<protein>
    <submittedName>
        <fullName evidence="2">Uncharacterized protein</fullName>
    </submittedName>
</protein>
<evidence type="ECO:0000256" key="1">
    <source>
        <dbReference type="SAM" id="MobiDB-lite"/>
    </source>
</evidence>
<dbReference type="RefSeq" id="WP_200338455.1">
    <property type="nucleotide sequence ID" value="NZ_NRRL01000001.1"/>
</dbReference>
<accession>A0ABS1DA24</accession>
<evidence type="ECO:0000313" key="3">
    <source>
        <dbReference type="Proteomes" id="UP001296873"/>
    </source>
</evidence>
<evidence type="ECO:0000313" key="2">
    <source>
        <dbReference type="EMBL" id="MBK1666453.1"/>
    </source>
</evidence>
<sequence>MNWTLIASYSPYQAARTINGTMRFFVILHDPRARTPAARAYVMEIDSSFTLEALPLEITPGGPGRWTKVALDPDPQPHVLSGAWLAPIPDVLDDPCMIEASQGILKPQRDGSITRAAMTTLAAGPLSAHDTHFDAQAGTDRLDLFSHDPAARPRGSLMCPSRRGRSPNQVWI</sequence>
<keyword evidence="3" id="KW-1185">Reference proteome</keyword>
<name>A0ABS1DA24_9PROT</name>
<feature type="region of interest" description="Disordered" evidence="1">
    <location>
        <begin position="153"/>
        <end position="172"/>
    </location>
</feature>
<gene>
    <name evidence="2" type="ORF">CKO28_00165</name>
</gene>
<organism evidence="2 3">
    <name type="scientific">Rhodovibrio sodomensis</name>
    <dbReference type="NCBI Taxonomy" id="1088"/>
    <lineage>
        <taxon>Bacteria</taxon>
        <taxon>Pseudomonadati</taxon>
        <taxon>Pseudomonadota</taxon>
        <taxon>Alphaproteobacteria</taxon>
        <taxon>Rhodospirillales</taxon>
        <taxon>Rhodovibrionaceae</taxon>
        <taxon>Rhodovibrio</taxon>
    </lineage>
</organism>
<proteinExistence type="predicted"/>
<comment type="caution">
    <text evidence="2">The sequence shown here is derived from an EMBL/GenBank/DDBJ whole genome shotgun (WGS) entry which is preliminary data.</text>
</comment>
<reference evidence="2 3" key="1">
    <citation type="journal article" date="2020" name="Microorganisms">
        <title>Osmotic Adaptation and Compatible Solute Biosynthesis of Phototrophic Bacteria as Revealed from Genome Analyses.</title>
        <authorList>
            <person name="Imhoff J.F."/>
            <person name="Rahn T."/>
            <person name="Kunzel S."/>
            <person name="Keller A."/>
            <person name="Neulinger S.C."/>
        </authorList>
    </citation>
    <scope>NUCLEOTIDE SEQUENCE [LARGE SCALE GENOMIC DNA]</scope>
    <source>
        <strain evidence="2 3">DSM 9895</strain>
    </source>
</reference>
<dbReference type="Proteomes" id="UP001296873">
    <property type="component" value="Unassembled WGS sequence"/>
</dbReference>
<dbReference type="EMBL" id="NRRL01000001">
    <property type="protein sequence ID" value="MBK1666453.1"/>
    <property type="molecule type" value="Genomic_DNA"/>
</dbReference>